<dbReference type="Proteomes" id="UP000275078">
    <property type="component" value="Unassembled WGS sequence"/>
</dbReference>
<name>A0A3N4HWD9_ASCIM</name>
<reference evidence="3 4" key="1">
    <citation type="journal article" date="2018" name="Nat. Ecol. Evol.">
        <title>Pezizomycetes genomes reveal the molecular basis of ectomycorrhizal truffle lifestyle.</title>
        <authorList>
            <person name="Murat C."/>
            <person name="Payen T."/>
            <person name="Noel B."/>
            <person name="Kuo A."/>
            <person name="Morin E."/>
            <person name="Chen J."/>
            <person name="Kohler A."/>
            <person name="Krizsan K."/>
            <person name="Balestrini R."/>
            <person name="Da Silva C."/>
            <person name="Montanini B."/>
            <person name="Hainaut M."/>
            <person name="Levati E."/>
            <person name="Barry K.W."/>
            <person name="Belfiori B."/>
            <person name="Cichocki N."/>
            <person name="Clum A."/>
            <person name="Dockter R.B."/>
            <person name="Fauchery L."/>
            <person name="Guy J."/>
            <person name="Iotti M."/>
            <person name="Le Tacon F."/>
            <person name="Lindquist E.A."/>
            <person name="Lipzen A."/>
            <person name="Malagnac F."/>
            <person name="Mello A."/>
            <person name="Molinier V."/>
            <person name="Miyauchi S."/>
            <person name="Poulain J."/>
            <person name="Riccioni C."/>
            <person name="Rubini A."/>
            <person name="Sitrit Y."/>
            <person name="Splivallo R."/>
            <person name="Traeger S."/>
            <person name="Wang M."/>
            <person name="Zifcakova L."/>
            <person name="Wipf D."/>
            <person name="Zambonelli A."/>
            <person name="Paolocci F."/>
            <person name="Nowrousian M."/>
            <person name="Ottonello S."/>
            <person name="Baldrian P."/>
            <person name="Spatafora J.W."/>
            <person name="Henrissat B."/>
            <person name="Nagy L.G."/>
            <person name="Aury J.M."/>
            <person name="Wincker P."/>
            <person name="Grigoriev I.V."/>
            <person name="Bonfante P."/>
            <person name="Martin F.M."/>
        </authorList>
    </citation>
    <scope>NUCLEOTIDE SEQUENCE [LARGE SCALE GENOMIC DNA]</scope>
    <source>
        <strain evidence="3 4">RN42</strain>
    </source>
</reference>
<organism evidence="3 4">
    <name type="scientific">Ascobolus immersus RN42</name>
    <dbReference type="NCBI Taxonomy" id="1160509"/>
    <lineage>
        <taxon>Eukaryota</taxon>
        <taxon>Fungi</taxon>
        <taxon>Dikarya</taxon>
        <taxon>Ascomycota</taxon>
        <taxon>Pezizomycotina</taxon>
        <taxon>Pezizomycetes</taxon>
        <taxon>Pezizales</taxon>
        <taxon>Ascobolaceae</taxon>
        <taxon>Ascobolus</taxon>
    </lineage>
</organism>
<accession>A0A3N4HWD9</accession>
<keyword evidence="2" id="KW-0732">Signal</keyword>
<protein>
    <submittedName>
        <fullName evidence="3">Uncharacterized protein</fullName>
    </submittedName>
</protein>
<sequence>MLLNLLLLATILQQTQAIITNCDIPPAICPLTLQDEPSCPITDTTVLSSLGITEWKPSKISDKVFTWTIGYRETTGSESHPKADIEDSEAVPGPDAVETDDLLALQVPPPPPPPPVPGRERSYYLGVPGAWVGKGVPPVQSQPEAKADSPTNPLVRIDGCALFFEEASQHLQFPGEDPSTSNGVCADVLGVGCTADLVELARTEFANLTKIDPSDRRKTGASPNFNSYNVCHLLRARLRDSPPASCVLALADGKTWGAITARSRVLSRYTPIDPPDPSTVLAPITSAPLFPINGTEPICHPTTADTSYAILPIFTSFTAKSNTSIPEEQIKWGVTPVLTLWYTNSTVSVRVGRRTEDRHNLTMVEGSVACLKPVGTKRLRGVSNDHKADGGRLSVVGRWGWGVWGIVILSVWRLS</sequence>
<dbReference type="AlphaFoldDB" id="A0A3N4HWD9"/>
<gene>
    <name evidence="3" type="ORF">BJ508DRAFT_366470</name>
</gene>
<keyword evidence="4" id="KW-1185">Reference proteome</keyword>
<dbReference type="EMBL" id="ML119804">
    <property type="protein sequence ID" value="RPA73994.1"/>
    <property type="molecule type" value="Genomic_DNA"/>
</dbReference>
<proteinExistence type="predicted"/>
<evidence type="ECO:0000256" key="2">
    <source>
        <dbReference type="SAM" id="SignalP"/>
    </source>
</evidence>
<dbReference type="OrthoDB" id="4154404at2759"/>
<evidence type="ECO:0000256" key="1">
    <source>
        <dbReference type="SAM" id="MobiDB-lite"/>
    </source>
</evidence>
<feature type="region of interest" description="Disordered" evidence="1">
    <location>
        <begin position="75"/>
        <end position="95"/>
    </location>
</feature>
<feature type="signal peptide" evidence="2">
    <location>
        <begin position="1"/>
        <end position="17"/>
    </location>
</feature>
<evidence type="ECO:0000313" key="3">
    <source>
        <dbReference type="EMBL" id="RPA73994.1"/>
    </source>
</evidence>
<dbReference type="STRING" id="1160509.A0A3N4HWD9"/>
<evidence type="ECO:0000313" key="4">
    <source>
        <dbReference type="Proteomes" id="UP000275078"/>
    </source>
</evidence>
<feature type="chain" id="PRO_5018088848" evidence="2">
    <location>
        <begin position="18"/>
        <end position="415"/>
    </location>
</feature>